<dbReference type="SUPFAM" id="SSF49344">
    <property type="entry name" value="CBD9-like"/>
    <property type="match status" value="1"/>
</dbReference>
<evidence type="ECO:0000313" key="5">
    <source>
        <dbReference type="Proteomes" id="UP000316213"/>
    </source>
</evidence>
<evidence type="ECO:0000256" key="1">
    <source>
        <dbReference type="ARBA" id="ARBA00022801"/>
    </source>
</evidence>
<dbReference type="OrthoDB" id="5136785at2"/>
<dbReference type="InterPro" id="IPR010502">
    <property type="entry name" value="Carb-bd_dom_fam9"/>
</dbReference>
<evidence type="ECO:0000256" key="2">
    <source>
        <dbReference type="SAM" id="SignalP"/>
    </source>
</evidence>
<evidence type="ECO:0000259" key="3">
    <source>
        <dbReference type="Pfam" id="PF06452"/>
    </source>
</evidence>
<dbReference type="RefSeq" id="WP_146576124.1">
    <property type="nucleotide sequence ID" value="NZ_SJPM01000001.1"/>
</dbReference>
<comment type="caution">
    <text evidence="4">The sequence shown here is derived from an EMBL/GenBank/DDBJ whole genome shotgun (WGS) entry which is preliminary data.</text>
</comment>
<dbReference type="Pfam" id="PF06452">
    <property type="entry name" value="CBM9_1"/>
    <property type="match status" value="1"/>
</dbReference>
<gene>
    <name evidence="4" type="ORF">Pla100_05760</name>
</gene>
<evidence type="ECO:0000313" key="4">
    <source>
        <dbReference type="EMBL" id="TWU03647.1"/>
    </source>
</evidence>
<organism evidence="4 5">
    <name type="scientific">Neorhodopirellula pilleata</name>
    <dbReference type="NCBI Taxonomy" id="2714738"/>
    <lineage>
        <taxon>Bacteria</taxon>
        <taxon>Pseudomonadati</taxon>
        <taxon>Planctomycetota</taxon>
        <taxon>Planctomycetia</taxon>
        <taxon>Pirellulales</taxon>
        <taxon>Pirellulaceae</taxon>
        <taxon>Neorhodopirellula</taxon>
    </lineage>
</organism>
<keyword evidence="5" id="KW-1185">Reference proteome</keyword>
<sequence length="1068" mass="119280" precursor="true">MKFVLACLACFACFALKLLQADVAVDAAESFIAREGQPQAEIIIDENPTRMQRVAAHEFRMQIEKISGARLPIVTAPSGQRVKIFIGTSEHNPITADGLKNGAYRITTGSDWMALIGDDSEFTPGEPFAKNNGDIPRAQAEWEKIIGAPYGMPARGLYKNRLRLPGDIGKPDGAITQPKETLDIWGLDERGSFNAVCGYLRKLGARWYLPGELGEVLPTMATIPLSQIDETVQPDFPLRQFNFRFSTAGPETSMWVMRLGLRNDERLQIAHGISTMTNHQAVFDAHPDWFAIYGGKTDFKPGDSKCQVCYSNEELFDETVRWARALLDTYNFETVSIMPPDGYTAICQCEKCKGKDSPERNERGLLSDHVWDFVNRVAKEIAKSHPKAKVLNCAYGVYTLPPLNIDKLEPNVQVCIVGGRRPINKSGAKGQGESSPEALRAAWLKKTDNPLLNFENYPFTDRGWYLPSFAAGSIADSIHATKGISAGEDIWLSVSRDFGNKDIGLNHFLVYFTARMYWGGRDAHVDAMMREYCTLFYGPAEYEMLAFFAYCEANWIEMDQNKAKADEALTLFDKAKKQVDSASVYGKRLALIDDYLKGLRMKTQQLGQKRGPVPKVRLVGDAYDIVIDGKLDDEYWQNCPAAATGRFRELQTGRTPTFETSFKAGWQGGNLYFAIRCDEHPGEKPVSSSTHDDDQAIWHGDAIEIHLATETHSYYQIAISPTGHIVDLDRAASKGQSLSWDSKAEVGTHIADDHWTVEIRLPVTADENDPLNQVIGRHPTQSLPWHINLCRQRIRDDGLELSALSPTGTTGFHVPMKFAHFYDGRSHQFDSNSDATDFAIGFSRATQQRKAVAFLELSEMEKISDLQKSVALEQAALLDKANAESIIDRMPIASVKKAAQMQHLLATGKASEVIAQFADEDLKSWPFWKRGDGFYLRGRAYYILKEGTKAEADLTQALPWTSERRSRESLLLTLALNRETNMADDDGALEGFMGIVAGRERIGGAGEYAALQGIARIQSRRGQYAEALNTLNRADPDRLQGTWRVNILRSIEEVRSAQRDSMKNREID</sequence>
<dbReference type="GO" id="GO:0004553">
    <property type="term" value="F:hydrolase activity, hydrolyzing O-glycosyl compounds"/>
    <property type="evidence" value="ECO:0007669"/>
    <property type="project" value="InterPro"/>
</dbReference>
<reference evidence="4 5" key="1">
    <citation type="submission" date="2019-02" db="EMBL/GenBank/DDBJ databases">
        <title>Deep-cultivation of Planctomycetes and their phenomic and genomic characterization uncovers novel biology.</title>
        <authorList>
            <person name="Wiegand S."/>
            <person name="Jogler M."/>
            <person name="Boedeker C."/>
            <person name="Pinto D."/>
            <person name="Vollmers J."/>
            <person name="Rivas-Marin E."/>
            <person name="Kohn T."/>
            <person name="Peeters S.H."/>
            <person name="Heuer A."/>
            <person name="Rast P."/>
            <person name="Oberbeckmann S."/>
            <person name="Bunk B."/>
            <person name="Jeske O."/>
            <person name="Meyerdierks A."/>
            <person name="Storesund J.E."/>
            <person name="Kallscheuer N."/>
            <person name="Luecker S."/>
            <person name="Lage O.M."/>
            <person name="Pohl T."/>
            <person name="Merkel B.J."/>
            <person name="Hornburger P."/>
            <person name="Mueller R.-W."/>
            <person name="Bruemmer F."/>
            <person name="Labrenz M."/>
            <person name="Spormann A.M."/>
            <person name="Op Den Camp H."/>
            <person name="Overmann J."/>
            <person name="Amann R."/>
            <person name="Jetten M.S.M."/>
            <person name="Mascher T."/>
            <person name="Medema M.H."/>
            <person name="Devos D.P."/>
            <person name="Kaster A.-K."/>
            <person name="Ovreas L."/>
            <person name="Rohde M."/>
            <person name="Galperin M.Y."/>
            <person name="Jogler C."/>
        </authorList>
    </citation>
    <scope>NUCLEOTIDE SEQUENCE [LARGE SCALE GENOMIC DNA]</scope>
    <source>
        <strain evidence="4 5">Pla100</strain>
    </source>
</reference>
<dbReference type="GO" id="GO:0030246">
    <property type="term" value="F:carbohydrate binding"/>
    <property type="evidence" value="ECO:0007669"/>
    <property type="project" value="InterPro"/>
</dbReference>
<dbReference type="CDD" id="cd09620">
    <property type="entry name" value="CBM9_like_3"/>
    <property type="match status" value="1"/>
</dbReference>
<feature type="signal peptide" evidence="2">
    <location>
        <begin position="1"/>
        <end position="21"/>
    </location>
</feature>
<accession>A0A5C6AVX8</accession>
<name>A0A5C6AVX8_9BACT</name>
<dbReference type="Gene3D" id="3.30.379.10">
    <property type="entry name" value="Chitobiase/beta-hexosaminidase domain 2-like"/>
    <property type="match status" value="1"/>
</dbReference>
<proteinExistence type="predicted"/>
<keyword evidence="2" id="KW-0732">Signal</keyword>
<dbReference type="InterPro" id="IPR032287">
    <property type="entry name" value="DUF4838"/>
</dbReference>
<dbReference type="Proteomes" id="UP000316213">
    <property type="component" value="Unassembled WGS sequence"/>
</dbReference>
<dbReference type="EMBL" id="SJPM01000001">
    <property type="protein sequence ID" value="TWU03647.1"/>
    <property type="molecule type" value="Genomic_DNA"/>
</dbReference>
<dbReference type="PANTHER" id="PTHR47406:SF2">
    <property type="entry name" value="ALPHA GLUCURONIDASE N-TERMINAL DOMAIN-CONTAINING PROTEIN"/>
    <property type="match status" value="1"/>
</dbReference>
<keyword evidence="1" id="KW-0378">Hydrolase</keyword>
<dbReference type="Gene3D" id="2.60.40.1190">
    <property type="match status" value="1"/>
</dbReference>
<dbReference type="InterPro" id="IPR029018">
    <property type="entry name" value="Hex-like_dom2"/>
</dbReference>
<dbReference type="PANTHER" id="PTHR47406">
    <property type="entry name" value="COAGULATION FACTOR 5/8 TYPE, C-TERMINAL"/>
    <property type="match status" value="1"/>
</dbReference>
<feature type="domain" description="Carbohydrate-binding" evidence="3">
    <location>
        <begin position="627"/>
        <end position="776"/>
    </location>
</feature>
<protein>
    <recommendedName>
        <fullName evidence="3">Carbohydrate-binding domain-containing protein</fullName>
    </recommendedName>
</protein>
<dbReference type="GO" id="GO:0016052">
    <property type="term" value="P:carbohydrate catabolic process"/>
    <property type="evidence" value="ECO:0007669"/>
    <property type="project" value="InterPro"/>
</dbReference>
<feature type="chain" id="PRO_5022812786" description="Carbohydrate-binding domain-containing protein" evidence="2">
    <location>
        <begin position="22"/>
        <end position="1068"/>
    </location>
</feature>
<dbReference type="Pfam" id="PF16126">
    <property type="entry name" value="DUF4838"/>
    <property type="match status" value="1"/>
</dbReference>
<dbReference type="AlphaFoldDB" id="A0A5C6AVX8"/>